<comment type="caution">
    <text evidence="2">The sequence shown here is derived from an EMBL/GenBank/DDBJ whole genome shotgun (WGS) entry which is preliminary data.</text>
</comment>
<accession>A0A852ZZW4</accession>
<dbReference type="AlphaFoldDB" id="A0A852ZZW4"/>
<name>A0A852ZZW4_9ACTN</name>
<reference evidence="2 3" key="1">
    <citation type="submission" date="2020-07" db="EMBL/GenBank/DDBJ databases">
        <title>Sequencing the genomes of 1000 actinobacteria strains.</title>
        <authorList>
            <person name="Klenk H.-P."/>
        </authorList>
    </citation>
    <scope>NUCLEOTIDE SEQUENCE [LARGE SCALE GENOMIC DNA]</scope>
    <source>
        <strain evidence="2 3">DSM 42178</strain>
    </source>
</reference>
<gene>
    <name evidence="2" type="ORF">FHU37_004905</name>
</gene>
<evidence type="ECO:0000256" key="1">
    <source>
        <dbReference type="SAM" id="MobiDB-lite"/>
    </source>
</evidence>
<evidence type="ECO:0000313" key="2">
    <source>
        <dbReference type="EMBL" id="NYI07876.1"/>
    </source>
</evidence>
<keyword evidence="3" id="KW-1185">Reference proteome</keyword>
<sequence>MSEIATPKPGSATATPGVGTGTALGSAAGALRARRPAREAYAFVCMHCGRGWEHSYEIRHYAGRDGREHVSYLTESGEVVPSPLLHPRCPSCTSTVVRIMSSGKVSAVQHWASSHHIPRRGDLTANDVEWPRRRRDPHRPSWLRRVLDHLRPSHRPAH</sequence>
<feature type="compositionally biased region" description="Low complexity" evidence="1">
    <location>
        <begin position="10"/>
        <end position="20"/>
    </location>
</feature>
<dbReference type="EMBL" id="JACBZD010000002">
    <property type="protein sequence ID" value="NYI07876.1"/>
    <property type="molecule type" value="Genomic_DNA"/>
</dbReference>
<dbReference type="Proteomes" id="UP000567795">
    <property type="component" value="Unassembled WGS sequence"/>
</dbReference>
<organism evidence="2 3">
    <name type="scientific">Allostreptomyces psammosilenae</name>
    <dbReference type="NCBI Taxonomy" id="1892865"/>
    <lineage>
        <taxon>Bacteria</taxon>
        <taxon>Bacillati</taxon>
        <taxon>Actinomycetota</taxon>
        <taxon>Actinomycetes</taxon>
        <taxon>Kitasatosporales</taxon>
        <taxon>Streptomycetaceae</taxon>
        <taxon>Allostreptomyces</taxon>
    </lineage>
</organism>
<evidence type="ECO:0000313" key="3">
    <source>
        <dbReference type="Proteomes" id="UP000567795"/>
    </source>
</evidence>
<protein>
    <submittedName>
        <fullName evidence="2">Uncharacterized protein</fullName>
    </submittedName>
</protein>
<dbReference type="RefSeq" id="WP_179816805.1">
    <property type="nucleotide sequence ID" value="NZ_JACBZD010000002.1"/>
</dbReference>
<feature type="region of interest" description="Disordered" evidence="1">
    <location>
        <begin position="1"/>
        <end position="20"/>
    </location>
</feature>
<proteinExistence type="predicted"/>